<evidence type="ECO:0000256" key="13">
    <source>
        <dbReference type="ARBA" id="ARBA00022960"/>
    </source>
</evidence>
<dbReference type="InterPro" id="IPR011127">
    <property type="entry name" value="Dala_Dala_lig_N"/>
</dbReference>
<comment type="cofactor">
    <cofactor evidence="25">
        <name>Mg(2+)</name>
        <dbReference type="ChEBI" id="CHEBI:18420"/>
    </cofactor>
    <cofactor evidence="25">
        <name>Mn(2+)</name>
        <dbReference type="ChEBI" id="CHEBI:29035"/>
    </cofactor>
    <text evidence="25">Binds 2 magnesium or manganese ions per subunit.</text>
</comment>
<dbReference type="GO" id="GO:0008716">
    <property type="term" value="F:D-alanine-D-alanine ligase activity"/>
    <property type="evidence" value="ECO:0007669"/>
    <property type="project" value="UniProtKB-UniRule"/>
</dbReference>
<keyword evidence="16 22" id="KW-0961">Cell wall biogenesis/degradation</keyword>
<keyword evidence="12 25" id="KW-0460">Magnesium</keyword>
<feature type="binding site" evidence="25">
    <location>
        <position position="316"/>
    </location>
    <ligand>
        <name>Mg(2+)</name>
        <dbReference type="ChEBI" id="CHEBI:18420"/>
        <label>2</label>
    </ligand>
</feature>
<evidence type="ECO:0000256" key="4">
    <source>
        <dbReference type="ARBA" id="ARBA00004752"/>
    </source>
</evidence>
<dbReference type="NCBIfam" id="NF002528">
    <property type="entry name" value="PRK01966.1-4"/>
    <property type="match status" value="1"/>
</dbReference>
<comment type="subcellular location">
    <subcellularLocation>
        <location evidence="3 22">Cytoplasm</location>
    </subcellularLocation>
</comment>
<dbReference type="NCBIfam" id="TIGR01205">
    <property type="entry name" value="D_ala_D_alaTIGR"/>
    <property type="match status" value="1"/>
</dbReference>
<feature type="binding site" evidence="24">
    <location>
        <begin position="184"/>
        <end position="186"/>
    </location>
    <ligand>
        <name>ATP</name>
        <dbReference type="ChEBI" id="CHEBI:30616"/>
    </ligand>
</feature>
<evidence type="ECO:0000259" key="27">
    <source>
        <dbReference type="PROSITE" id="PS50975"/>
    </source>
</evidence>
<dbReference type="PROSITE" id="PS50975">
    <property type="entry name" value="ATP_GRASP"/>
    <property type="match status" value="1"/>
</dbReference>
<dbReference type="AlphaFoldDB" id="A0A1C6IDJ3"/>
<comment type="pathway">
    <text evidence="4 22">Cell wall biogenesis; peptidoglycan biosynthesis.</text>
</comment>
<dbReference type="InterPro" id="IPR005905">
    <property type="entry name" value="D_ala_D_ala"/>
</dbReference>
<keyword evidence="10 24" id="KW-0547">Nucleotide-binding</keyword>
<evidence type="ECO:0000256" key="6">
    <source>
        <dbReference type="ARBA" id="ARBA00012216"/>
    </source>
</evidence>
<feature type="active site" evidence="23">
    <location>
        <position position="325"/>
    </location>
</feature>
<dbReference type="FunFam" id="3.30.470.20:FF:000008">
    <property type="entry name" value="D-alanine--D-alanine ligase"/>
    <property type="match status" value="1"/>
</dbReference>
<dbReference type="InterPro" id="IPR016185">
    <property type="entry name" value="PreATP-grasp_dom_sf"/>
</dbReference>
<dbReference type="EC" id="6.3.2.4" evidence="6 22"/>
<evidence type="ECO:0000256" key="19">
    <source>
        <dbReference type="ARBA" id="ARBA00068427"/>
    </source>
</evidence>
<evidence type="ECO:0000256" key="23">
    <source>
        <dbReference type="PIRSR" id="PIRSR039102-1"/>
    </source>
</evidence>
<gene>
    <name evidence="28" type="primary">ddlA</name>
    <name evidence="22" type="synonym">ddl</name>
    <name evidence="28" type="ORF">SAMEA3545359_01375</name>
</gene>
<dbReference type="GO" id="GO:0046872">
    <property type="term" value="F:metal ion binding"/>
    <property type="evidence" value="ECO:0007669"/>
    <property type="project" value="UniProtKB-KW"/>
</dbReference>
<comment type="catalytic activity">
    <reaction evidence="17 22">
        <text>2 D-alanine + ATP = D-alanyl-D-alanine + ADP + phosphate + H(+)</text>
        <dbReference type="Rhea" id="RHEA:11224"/>
        <dbReference type="ChEBI" id="CHEBI:15378"/>
        <dbReference type="ChEBI" id="CHEBI:30616"/>
        <dbReference type="ChEBI" id="CHEBI:43474"/>
        <dbReference type="ChEBI" id="CHEBI:57416"/>
        <dbReference type="ChEBI" id="CHEBI:57822"/>
        <dbReference type="ChEBI" id="CHEBI:456216"/>
        <dbReference type="EC" id="6.3.2.4"/>
    </reaction>
</comment>
<feature type="binding site" evidence="25">
    <location>
        <position position="302"/>
    </location>
    <ligand>
        <name>Mg(2+)</name>
        <dbReference type="ChEBI" id="CHEBI:18420"/>
        <label>1</label>
    </ligand>
</feature>
<evidence type="ECO:0000256" key="21">
    <source>
        <dbReference type="ARBA" id="ARBA00077154"/>
    </source>
</evidence>
<dbReference type="GO" id="GO:0008360">
    <property type="term" value="P:regulation of cell shape"/>
    <property type="evidence" value="ECO:0007669"/>
    <property type="project" value="UniProtKB-KW"/>
</dbReference>
<dbReference type="Gene3D" id="3.30.1490.20">
    <property type="entry name" value="ATP-grasp fold, A domain"/>
    <property type="match status" value="1"/>
</dbReference>
<evidence type="ECO:0000256" key="2">
    <source>
        <dbReference type="ARBA" id="ARBA00003921"/>
    </source>
</evidence>
<dbReference type="PROSITE" id="PS00843">
    <property type="entry name" value="DALA_DALA_LIGASE_1"/>
    <property type="match status" value="1"/>
</dbReference>
<dbReference type="NCBIfam" id="NF002378">
    <property type="entry name" value="PRK01372.1"/>
    <property type="match status" value="1"/>
</dbReference>
<dbReference type="InterPro" id="IPR013815">
    <property type="entry name" value="ATP_grasp_subdomain_1"/>
</dbReference>
<keyword evidence="14 22" id="KW-0573">Peptidoglycan synthesis</keyword>
<dbReference type="Gene3D" id="3.40.50.20">
    <property type="match status" value="1"/>
</dbReference>
<evidence type="ECO:0000313" key="28">
    <source>
        <dbReference type="EMBL" id="SCJ67568.1"/>
    </source>
</evidence>
<dbReference type="HAMAP" id="MF_00047">
    <property type="entry name" value="Dala_Dala_lig"/>
    <property type="match status" value="1"/>
</dbReference>
<feature type="active site" evidence="23">
    <location>
        <position position="16"/>
    </location>
</feature>
<feature type="binding site" evidence="25">
    <location>
        <position position="314"/>
    </location>
    <ligand>
        <name>Mg(2+)</name>
        <dbReference type="ChEBI" id="CHEBI:18420"/>
        <label>2</label>
    </ligand>
</feature>
<dbReference type="Gene3D" id="3.30.470.20">
    <property type="entry name" value="ATP-grasp fold, B domain"/>
    <property type="match status" value="1"/>
</dbReference>
<dbReference type="InterPro" id="IPR011095">
    <property type="entry name" value="Dala_Dala_lig_C"/>
</dbReference>
<evidence type="ECO:0000256" key="15">
    <source>
        <dbReference type="ARBA" id="ARBA00023211"/>
    </source>
</evidence>
<evidence type="ECO:0000256" key="24">
    <source>
        <dbReference type="PIRSR" id="PIRSR039102-2"/>
    </source>
</evidence>
<accession>A0A1C6IDJ3</accession>
<proteinExistence type="inferred from homology"/>
<dbReference type="PIRSF" id="PIRSF039102">
    <property type="entry name" value="Ddl/VanB"/>
    <property type="match status" value="1"/>
</dbReference>
<keyword evidence="9 25" id="KW-0479">Metal-binding</keyword>
<evidence type="ECO:0000256" key="11">
    <source>
        <dbReference type="ARBA" id="ARBA00022840"/>
    </source>
</evidence>
<evidence type="ECO:0000256" key="1">
    <source>
        <dbReference type="ARBA" id="ARBA00001936"/>
    </source>
</evidence>
<evidence type="ECO:0000256" key="9">
    <source>
        <dbReference type="ARBA" id="ARBA00022723"/>
    </source>
</evidence>
<evidence type="ECO:0000256" key="7">
    <source>
        <dbReference type="ARBA" id="ARBA00022490"/>
    </source>
</evidence>
<evidence type="ECO:0000256" key="12">
    <source>
        <dbReference type="ARBA" id="ARBA00022842"/>
    </source>
</evidence>
<keyword evidence="13 22" id="KW-0133">Cell shape</keyword>
<evidence type="ECO:0000256" key="16">
    <source>
        <dbReference type="ARBA" id="ARBA00023316"/>
    </source>
</evidence>
<keyword evidence="15 25" id="KW-0464">Manganese</keyword>
<feature type="binding site" evidence="24">
    <location>
        <position position="140"/>
    </location>
    <ligand>
        <name>ATP</name>
        <dbReference type="ChEBI" id="CHEBI:30616"/>
    </ligand>
</feature>
<dbReference type="Pfam" id="PF07478">
    <property type="entry name" value="Dala_Dala_lig_C"/>
    <property type="match status" value="1"/>
</dbReference>
<evidence type="ECO:0000256" key="22">
    <source>
        <dbReference type="HAMAP-Rule" id="MF_00047"/>
    </source>
</evidence>
<evidence type="ECO:0000256" key="18">
    <source>
        <dbReference type="ARBA" id="ARBA00060592"/>
    </source>
</evidence>
<evidence type="ECO:0000256" key="20">
    <source>
        <dbReference type="ARBA" id="ARBA00076288"/>
    </source>
</evidence>
<feature type="active site" evidence="23">
    <location>
        <position position="192"/>
    </location>
</feature>
<dbReference type="UniPathway" id="UPA00219"/>
<dbReference type="SUPFAM" id="SSF52440">
    <property type="entry name" value="PreATP-grasp domain"/>
    <property type="match status" value="1"/>
</dbReference>
<dbReference type="EMBL" id="FMHG01000001">
    <property type="protein sequence ID" value="SCJ67568.1"/>
    <property type="molecule type" value="Genomic_DNA"/>
</dbReference>
<dbReference type="GO" id="GO:0009252">
    <property type="term" value="P:peptidoglycan biosynthetic process"/>
    <property type="evidence" value="ECO:0007669"/>
    <property type="project" value="UniProtKB-UniRule"/>
</dbReference>
<dbReference type="GO" id="GO:0071555">
    <property type="term" value="P:cell wall organization"/>
    <property type="evidence" value="ECO:0007669"/>
    <property type="project" value="UniProtKB-KW"/>
</dbReference>
<evidence type="ECO:0000256" key="25">
    <source>
        <dbReference type="PIRSR" id="PIRSR039102-3"/>
    </source>
</evidence>
<feature type="binding site" evidence="24">
    <location>
        <begin position="192"/>
        <end position="193"/>
    </location>
    <ligand>
        <name>ATP</name>
        <dbReference type="ChEBI" id="CHEBI:30616"/>
    </ligand>
</feature>
<feature type="binding site" evidence="25">
    <location>
        <position position="314"/>
    </location>
    <ligand>
        <name>Mg(2+)</name>
        <dbReference type="ChEBI" id="CHEBI:18420"/>
        <label>1</label>
    </ligand>
</feature>
<dbReference type="SUPFAM" id="SSF56059">
    <property type="entry name" value="Glutathione synthetase ATP-binding domain-like"/>
    <property type="match status" value="1"/>
</dbReference>
<comment type="cofactor">
    <cofactor evidence="1">
        <name>Mn(2+)</name>
        <dbReference type="ChEBI" id="CHEBI:29035"/>
    </cofactor>
</comment>
<feature type="binding site" evidence="24">
    <location>
        <begin position="313"/>
        <end position="314"/>
    </location>
    <ligand>
        <name>ATP</name>
        <dbReference type="ChEBI" id="CHEBI:30616"/>
    </ligand>
</feature>
<dbReference type="PANTHER" id="PTHR23132:SF25">
    <property type="entry name" value="D-ALANINE--D-ALANINE LIGASE A"/>
    <property type="match status" value="1"/>
</dbReference>
<sequence length="355" mass="38635">MSRIKVAVLFGGVSSEYEVSLQSATSVIKNIPADKYEVLPIGITKSGRWLYFPGDYDMIADGSYKTHPDCVGCAILPDRSKKGITKFLADGTTAFVAVDVVFPVLHGKNGEDGTIQGLLELCGIPYVGCDVISSANCMDKVVTKVLLEQAGIATTPFLWFTKYDMDQFEQYKRQVAQKLGYPCFVKPVNAGSSVGVTKVSDESALKDAVLLAFTHDSKVLIEKNITAHEVECAVLGNRELIAGVPGEIVPEADFYDYEAKYISGTSKLLIPAGVPEDTLRQVQDIARRAFSTLGCTGLSRVDFFVGDDFIYLNEINTLPGFTSISMYPKMMDACGIPYPELCDRLIQLGLARAAQ</sequence>
<comment type="function">
    <text evidence="2 22">Cell wall formation.</text>
</comment>
<keyword evidence="11 26" id="KW-0067">ATP-binding</keyword>
<evidence type="ECO:0000256" key="5">
    <source>
        <dbReference type="ARBA" id="ARBA00010871"/>
    </source>
</evidence>
<dbReference type="PROSITE" id="PS00844">
    <property type="entry name" value="DALA_DALA_LIGASE_2"/>
    <property type="match status" value="1"/>
</dbReference>
<keyword evidence="7 22" id="KW-0963">Cytoplasm</keyword>
<comment type="pathway">
    <text evidence="18">Glycan biosynthesis.</text>
</comment>
<evidence type="ECO:0000256" key="3">
    <source>
        <dbReference type="ARBA" id="ARBA00004496"/>
    </source>
</evidence>
<reference evidence="28" key="1">
    <citation type="submission" date="2015-09" db="EMBL/GenBank/DDBJ databases">
        <authorList>
            <consortium name="Pathogen Informatics"/>
        </authorList>
    </citation>
    <scope>NUCLEOTIDE SEQUENCE</scope>
    <source>
        <strain evidence="28">2789STDY5834896</strain>
    </source>
</reference>
<evidence type="ECO:0000256" key="14">
    <source>
        <dbReference type="ARBA" id="ARBA00022984"/>
    </source>
</evidence>
<name>A0A1C6IDJ3_9FIRM</name>
<evidence type="ECO:0000256" key="10">
    <source>
        <dbReference type="ARBA" id="ARBA00022741"/>
    </source>
</evidence>
<dbReference type="InterPro" id="IPR000291">
    <property type="entry name" value="D-Ala_lig_Van_CS"/>
</dbReference>
<dbReference type="GO" id="GO:0005829">
    <property type="term" value="C:cytosol"/>
    <property type="evidence" value="ECO:0007669"/>
    <property type="project" value="TreeGrafter"/>
</dbReference>
<dbReference type="Pfam" id="PF01820">
    <property type="entry name" value="Dala_Dala_lig_N"/>
    <property type="match status" value="1"/>
</dbReference>
<feature type="domain" description="ATP-grasp" evidence="27">
    <location>
        <begin position="144"/>
        <end position="347"/>
    </location>
</feature>
<feature type="binding site" evidence="24">
    <location>
        <begin position="222"/>
        <end position="229"/>
    </location>
    <ligand>
        <name>ATP</name>
        <dbReference type="ChEBI" id="CHEBI:30616"/>
    </ligand>
</feature>
<dbReference type="PANTHER" id="PTHR23132">
    <property type="entry name" value="D-ALANINE--D-ALANINE LIGASE"/>
    <property type="match status" value="1"/>
</dbReference>
<evidence type="ECO:0000256" key="8">
    <source>
        <dbReference type="ARBA" id="ARBA00022598"/>
    </source>
</evidence>
<keyword evidence="8 22" id="KW-0436">Ligase</keyword>
<dbReference type="FunFam" id="3.30.1490.20:FF:000007">
    <property type="entry name" value="D-alanine--D-alanine ligase"/>
    <property type="match status" value="1"/>
</dbReference>
<dbReference type="GO" id="GO:0005524">
    <property type="term" value="F:ATP binding"/>
    <property type="evidence" value="ECO:0007669"/>
    <property type="project" value="UniProtKB-UniRule"/>
</dbReference>
<comment type="similarity">
    <text evidence="5 22">Belongs to the D-alanine--D-alanine ligase family.</text>
</comment>
<dbReference type="InterPro" id="IPR011761">
    <property type="entry name" value="ATP-grasp"/>
</dbReference>
<protein>
    <recommendedName>
        <fullName evidence="19 22">D-alanine--D-alanine ligase</fullName>
        <ecNumber evidence="6 22">6.3.2.4</ecNumber>
    </recommendedName>
    <alternativeName>
        <fullName evidence="21 22">D-Ala-D-Ala ligase</fullName>
    </alternativeName>
    <alternativeName>
        <fullName evidence="20 22">D-alanylalanine synthetase</fullName>
    </alternativeName>
</protein>
<evidence type="ECO:0000256" key="26">
    <source>
        <dbReference type="PROSITE-ProRule" id="PRU00409"/>
    </source>
</evidence>
<organism evidence="28">
    <name type="scientific">uncultured Anaerotruncus sp</name>
    <dbReference type="NCBI Taxonomy" id="905011"/>
    <lineage>
        <taxon>Bacteria</taxon>
        <taxon>Bacillati</taxon>
        <taxon>Bacillota</taxon>
        <taxon>Clostridia</taxon>
        <taxon>Eubacteriales</taxon>
        <taxon>Oscillospiraceae</taxon>
        <taxon>Anaerotruncus</taxon>
        <taxon>environmental samples</taxon>
    </lineage>
</organism>
<evidence type="ECO:0000256" key="17">
    <source>
        <dbReference type="ARBA" id="ARBA00047614"/>
    </source>
</evidence>